<dbReference type="EMBL" id="JACHFD010000009">
    <property type="protein sequence ID" value="MBB5351872.1"/>
    <property type="molecule type" value="Genomic_DNA"/>
</dbReference>
<dbReference type="InterPro" id="IPR019805">
    <property type="entry name" value="Heat_shock_protein_90_CS"/>
</dbReference>
<feature type="domain" description="Histidine kinase/HSP90-like ATPase" evidence="10">
    <location>
        <begin position="28"/>
        <end position="185"/>
    </location>
</feature>
<comment type="similarity">
    <text evidence="2 8">Belongs to the heat shock protein 90 family.</text>
</comment>
<organism evidence="11 12">
    <name type="scientific">Haloferula luteola</name>
    <dbReference type="NCBI Taxonomy" id="595692"/>
    <lineage>
        <taxon>Bacteria</taxon>
        <taxon>Pseudomonadati</taxon>
        <taxon>Verrucomicrobiota</taxon>
        <taxon>Verrucomicrobiia</taxon>
        <taxon>Verrucomicrobiales</taxon>
        <taxon>Verrucomicrobiaceae</taxon>
        <taxon>Haloferula</taxon>
    </lineage>
</organism>
<dbReference type="Gene3D" id="3.30.230.80">
    <property type="match status" value="1"/>
</dbReference>
<sequence>MSTTTSEKHGFQAEIQQLLDLVVHSLYTDREIFLRELVSNASDAMEKLRHLESTEKDIQDSGLPLEVTISADQEAGTLTIQDRGIGMTREELVENLGTIAHSGTKAFLQSMKESGSTPAGMIGQFGVGFYSAFMVADEVQVFTRSWRKDGEGWVWISDGKTGYEMESAEGLERGTKIVLKLKEDQKEYAEEYRIKHLVETYSNFVGFPVMVDGKRVNEIEALWLKNKSEISEEEYKAFYQFQAKAFDEPQYRLHFAADAPISINALLFVPSENPERMGFGKVDGGVALYCKKVLIDADPKGLLPEWLRFMKGVIDSADLPLNISRESMQDSALVRKIGQVIVKRVLKMFEKEASGDPEKWQAFYKKFDRFFKEGIATDFAHREALAKLLRFESSMTEAGKLTGLVDYLTRAKEGQEVIYYLVGSNRDQIEASPYLEGFRKRGLEVVYFTDAVDEYVVDSLGDFDGKKLVSIAKSGVDLEDAELDGEALSEEETQSLCEFLKAEFGDRVTQVAAGKRLVDSPVVALTPEDAMTPQMRAMMKAMDENFSDEVKVELEINPRHEIVRKLAAAKDAEPEVAKLVAGQLLDNALMAAGLLEDARETVKRMNALMAKALGS</sequence>
<evidence type="ECO:0000313" key="12">
    <source>
        <dbReference type="Proteomes" id="UP000557717"/>
    </source>
</evidence>
<keyword evidence="7 8" id="KW-0143">Chaperone</keyword>
<evidence type="ECO:0000256" key="1">
    <source>
        <dbReference type="ARBA" id="ARBA00004496"/>
    </source>
</evidence>
<feature type="binding site" evidence="9">
    <location>
        <position position="82"/>
    </location>
    <ligand>
        <name>ATP</name>
        <dbReference type="ChEBI" id="CHEBI:30616"/>
    </ligand>
</feature>
<dbReference type="Pfam" id="PF13589">
    <property type="entry name" value="HATPase_c_3"/>
    <property type="match status" value="1"/>
</dbReference>
<evidence type="ECO:0000313" key="11">
    <source>
        <dbReference type="EMBL" id="MBB5351872.1"/>
    </source>
</evidence>
<comment type="caution">
    <text evidence="11">The sequence shown here is derived from an EMBL/GenBank/DDBJ whole genome shotgun (WGS) entry which is preliminary data.</text>
</comment>
<comment type="caution">
    <text evidence="8">Lacks conserved residue(s) required for the propagation of feature annotation.</text>
</comment>
<evidence type="ECO:0000256" key="7">
    <source>
        <dbReference type="ARBA" id="ARBA00023186"/>
    </source>
</evidence>
<dbReference type="InterPro" id="IPR037196">
    <property type="entry name" value="HSP90_C"/>
</dbReference>
<protein>
    <recommendedName>
        <fullName evidence="8">Chaperone protein HtpG</fullName>
    </recommendedName>
    <alternativeName>
        <fullName evidence="8">Heat shock protein HtpG</fullName>
    </alternativeName>
    <alternativeName>
        <fullName evidence="8">High temperature protein G</fullName>
    </alternativeName>
</protein>
<dbReference type="GO" id="GO:0140662">
    <property type="term" value="F:ATP-dependent protein folding chaperone"/>
    <property type="evidence" value="ECO:0007669"/>
    <property type="project" value="InterPro"/>
</dbReference>
<dbReference type="HAMAP" id="MF_00505">
    <property type="entry name" value="HSP90"/>
    <property type="match status" value="1"/>
</dbReference>
<feature type="binding site" evidence="9">
    <location>
        <position position="95"/>
    </location>
    <ligand>
        <name>ATP</name>
        <dbReference type="ChEBI" id="CHEBI:30616"/>
    </ligand>
</feature>
<dbReference type="InterPro" id="IPR003594">
    <property type="entry name" value="HATPase_dom"/>
</dbReference>
<dbReference type="SUPFAM" id="SSF54211">
    <property type="entry name" value="Ribosomal protein S5 domain 2-like"/>
    <property type="match status" value="1"/>
</dbReference>
<feature type="binding site" evidence="9">
    <location>
        <begin position="102"/>
        <end position="103"/>
    </location>
    <ligand>
        <name>ATP</name>
        <dbReference type="ChEBI" id="CHEBI:30616"/>
    </ligand>
</feature>
<reference evidence="11 12" key="1">
    <citation type="submission" date="2020-08" db="EMBL/GenBank/DDBJ databases">
        <title>Genomic Encyclopedia of Type Strains, Phase IV (KMG-IV): sequencing the most valuable type-strain genomes for metagenomic binning, comparative biology and taxonomic classification.</title>
        <authorList>
            <person name="Goeker M."/>
        </authorList>
    </citation>
    <scope>NUCLEOTIDE SEQUENCE [LARGE SCALE GENOMIC DNA]</scope>
    <source>
        <strain evidence="11 12">YC6886</strain>
    </source>
</reference>
<keyword evidence="6 8" id="KW-0346">Stress response</keyword>
<keyword evidence="12" id="KW-1185">Reference proteome</keyword>
<dbReference type="PROSITE" id="PS00298">
    <property type="entry name" value="HSP90"/>
    <property type="match status" value="1"/>
</dbReference>
<comment type="function">
    <text evidence="8">Molecular chaperone. Has ATPase activity.</text>
</comment>
<feature type="region of interest" description="A; substrate-binding" evidence="8">
    <location>
        <begin position="1"/>
        <end position="325"/>
    </location>
</feature>
<feature type="region of interest" description="C" evidence="8">
    <location>
        <begin position="538"/>
        <end position="615"/>
    </location>
</feature>
<accession>A0A840V1K3</accession>
<keyword evidence="3 8" id="KW-0963">Cytoplasm</keyword>
<dbReference type="Gene3D" id="3.30.565.10">
    <property type="entry name" value="Histidine kinase-like ATPase, C-terminal domain"/>
    <property type="match status" value="1"/>
</dbReference>
<comment type="subcellular location">
    <subcellularLocation>
        <location evidence="1 8">Cytoplasm</location>
    </subcellularLocation>
</comment>
<evidence type="ECO:0000256" key="5">
    <source>
        <dbReference type="ARBA" id="ARBA00022840"/>
    </source>
</evidence>
<feature type="binding site" evidence="9">
    <location>
        <position position="36"/>
    </location>
    <ligand>
        <name>ATP</name>
        <dbReference type="ChEBI" id="CHEBI:30616"/>
    </ligand>
</feature>
<dbReference type="NCBIfam" id="NF003555">
    <property type="entry name" value="PRK05218.1"/>
    <property type="match status" value="1"/>
</dbReference>
<keyword evidence="4 8" id="KW-0547">Nucleotide-binding</keyword>
<dbReference type="CDD" id="cd16927">
    <property type="entry name" value="HATPase_Hsp90-like"/>
    <property type="match status" value="1"/>
</dbReference>
<dbReference type="PANTHER" id="PTHR11528">
    <property type="entry name" value="HEAT SHOCK PROTEIN 90 FAMILY MEMBER"/>
    <property type="match status" value="1"/>
</dbReference>
<dbReference type="Proteomes" id="UP000557717">
    <property type="component" value="Unassembled WGS sequence"/>
</dbReference>
<evidence type="ECO:0000256" key="4">
    <source>
        <dbReference type="ARBA" id="ARBA00022741"/>
    </source>
</evidence>
<evidence type="ECO:0000256" key="3">
    <source>
        <dbReference type="ARBA" id="ARBA00022490"/>
    </source>
</evidence>
<evidence type="ECO:0000256" key="6">
    <source>
        <dbReference type="ARBA" id="ARBA00023016"/>
    </source>
</evidence>
<comment type="subunit">
    <text evidence="8">Homodimer.</text>
</comment>
<feature type="binding site" evidence="9">
    <location>
        <position position="325"/>
    </location>
    <ligand>
        <name>ATP</name>
        <dbReference type="ChEBI" id="CHEBI:30616"/>
    </ligand>
</feature>
<dbReference type="RefSeq" id="WP_184018427.1">
    <property type="nucleotide sequence ID" value="NZ_JACHFD010000009.1"/>
</dbReference>
<gene>
    <name evidence="8" type="primary">htpG</name>
    <name evidence="11" type="ORF">HNR46_002111</name>
</gene>
<dbReference type="SUPFAM" id="SSF55874">
    <property type="entry name" value="ATPase domain of HSP90 chaperone/DNA topoisomerase II/histidine kinase"/>
    <property type="match status" value="1"/>
</dbReference>
<dbReference type="SMART" id="SM00387">
    <property type="entry name" value="HATPase_c"/>
    <property type="match status" value="1"/>
</dbReference>
<feature type="binding site" evidence="9">
    <location>
        <position position="175"/>
    </location>
    <ligand>
        <name>ATP</name>
        <dbReference type="ChEBI" id="CHEBI:30616"/>
    </ligand>
</feature>
<dbReference type="SUPFAM" id="SSF110942">
    <property type="entry name" value="HSP90 C-terminal domain"/>
    <property type="match status" value="1"/>
</dbReference>
<dbReference type="PRINTS" id="PR00775">
    <property type="entry name" value="HEATSHOCK90"/>
</dbReference>
<evidence type="ECO:0000259" key="10">
    <source>
        <dbReference type="SMART" id="SM00387"/>
    </source>
</evidence>
<dbReference type="AlphaFoldDB" id="A0A840V1K3"/>
<feature type="binding site" evidence="9">
    <location>
        <begin position="124"/>
        <end position="129"/>
    </location>
    <ligand>
        <name>ATP</name>
        <dbReference type="ChEBI" id="CHEBI:30616"/>
    </ligand>
</feature>
<evidence type="ECO:0000256" key="2">
    <source>
        <dbReference type="ARBA" id="ARBA00008239"/>
    </source>
</evidence>
<name>A0A840V1K3_9BACT</name>
<feature type="binding site" evidence="9">
    <location>
        <position position="40"/>
    </location>
    <ligand>
        <name>ATP</name>
        <dbReference type="ChEBI" id="CHEBI:30616"/>
    </ligand>
</feature>
<dbReference type="InterPro" id="IPR036890">
    <property type="entry name" value="HATPase_C_sf"/>
</dbReference>
<evidence type="ECO:0000256" key="8">
    <source>
        <dbReference type="HAMAP-Rule" id="MF_00505"/>
    </source>
</evidence>
<dbReference type="PIRSF" id="PIRSF002583">
    <property type="entry name" value="Hsp90"/>
    <property type="match status" value="1"/>
</dbReference>
<dbReference type="GO" id="GO:0005524">
    <property type="term" value="F:ATP binding"/>
    <property type="evidence" value="ECO:0007669"/>
    <property type="project" value="UniProtKB-UniRule"/>
</dbReference>
<dbReference type="InterPro" id="IPR001404">
    <property type="entry name" value="Hsp90_fam"/>
</dbReference>
<dbReference type="Gene3D" id="1.20.120.790">
    <property type="entry name" value="Heat shock protein 90, C-terminal domain"/>
    <property type="match status" value="1"/>
</dbReference>
<dbReference type="GO" id="GO:0051082">
    <property type="term" value="F:unfolded protein binding"/>
    <property type="evidence" value="ECO:0007669"/>
    <property type="project" value="UniProtKB-UniRule"/>
</dbReference>
<dbReference type="InterPro" id="IPR020568">
    <property type="entry name" value="Ribosomal_Su5_D2-typ_SF"/>
</dbReference>
<dbReference type="Gene3D" id="3.40.50.11260">
    <property type="match status" value="1"/>
</dbReference>
<dbReference type="Pfam" id="PF00183">
    <property type="entry name" value="HSP90"/>
    <property type="match status" value="1"/>
</dbReference>
<feature type="binding site" evidence="9">
    <location>
        <position position="87"/>
    </location>
    <ligand>
        <name>ATP</name>
        <dbReference type="ChEBI" id="CHEBI:30616"/>
    </ligand>
</feature>
<evidence type="ECO:0000256" key="9">
    <source>
        <dbReference type="PIRSR" id="PIRSR002583-1"/>
    </source>
</evidence>
<keyword evidence="5 8" id="KW-0067">ATP-binding</keyword>
<dbReference type="FunFam" id="3.30.565.10:FF:000009">
    <property type="entry name" value="Molecular chaperone HtpG"/>
    <property type="match status" value="1"/>
</dbReference>
<dbReference type="FunFam" id="3.30.230.80:FF:000004">
    <property type="entry name" value="Heat shock protein 75 kDa"/>
    <property type="match status" value="1"/>
</dbReference>
<proteinExistence type="inferred from homology"/>
<dbReference type="GO" id="GO:0016887">
    <property type="term" value="F:ATP hydrolysis activity"/>
    <property type="evidence" value="ECO:0007669"/>
    <property type="project" value="InterPro"/>
</dbReference>
<dbReference type="GO" id="GO:0005737">
    <property type="term" value="C:cytoplasm"/>
    <property type="evidence" value="ECO:0007669"/>
    <property type="project" value="UniProtKB-SubCell"/>
</dbReference>
<dbReference type="InterPro" id="IPR020575">
    <property type="entry name" value="Hsp90_N"/>
</dbReference>